<reference evidence="13" key="1">
    <citation type="journal article" date="2020" name="mSystems">
        <title>Genome- and Community-Level Interaction Insights into Carbon Utilization and Element Cycling Functions of Hydrothermarchaeota in Hydrothermal Sediment.</title>
        <authorList>
            <person name="Zhou Z."/>
            <person name="Liu Y."/>
            <person name="Xu W."/>
            <person name="Pan J."/>
            <person name="Luo Z.H."/>
            <person name="Li M."/>
        </authorList>
    </citation>
    <scope>NUCLEOTIDE SEQUENCE [LARGE SCALE GENOMIC DNA]</scope>
    <source>
        <strain evidence="13">SpSt-774</strain>
    </source>
</reference>
<evidence type="ECO:0000256" key="6">
    <source>
        <dbReference type="ARBA" id="ARBA00022908"/>
    </source>
</evidence>
<feature type="active site" evidence="10">
    <location>
        <position position="170"/>
    </location>
</feature>
<feature type="active site" evidence="10">
    <location>
        <position position="267"/>
    </location>
</feature>
<feature type="active site" evidence="10">
    <location>
        <position position="241"/>
    </location>
</feature>
<dbReference type="InterPro" id="IPR023009">
    <property type="entry name" value="Tyrosine_recombinase_XerC/XerD"/>
</dbReference>
<keyword evidence="3 10" id="KW-0963">Cytoplasm</keyword>
<feature type="active site" evidence="10">
    <location>
        <position position="244"/>
    </location>
</feature>
<keyword evidence="7 10" id="KW-0238">DNA-binding</keyword>
<dbReference type="Gene3D" id="1.10.443.10">
    <property type="entry name" value="Intergrase catalytic core"/>
    <property type="match status" value="1"/>
</dbReference>
<gene>
    <name evidence="13" type="primary">xerD</name>
    <name evidence="10" type="synonym">xerC</name>
    <name evidence="13" type="ORF">ENV60_07165</name>
</gene>
<dbReference type="PANTHER" id="PTHR30349:SF81">
    <property type="entry name" value="TYROSINE RECOMBINASE XERC"/>
    <property type="match status" value="1"/>
</dbReference>
<keyword evidence="5 10" id="KW-0159">Chromosome partition</keyword>
<dbReference type="PANTHER" id="PTHR30349">
    <property type="entry name" value="PHAGE INTEGRASE-RELATED"/>
    <property type="match status" value="1"/>
</dbReference>
<keyword evidence="6 10" id="KW-0229">DNA integration</keyword>
<comment type="similarity">
    <text evidence="10">Belongs to the 'phage' integrase family. XerC subfamily.</text>
</comment>
<dbReference type="InterPro" id="IPR002104">
    <property type="entry name" value="Integrase_catalytic"/>
</dbReference>
<sequence>MAEEKFLTDFENSLLARGQELNTIHSYLYDLKQLYLFLKERNKTFNSAAKDDLKDFIQKLFDLKLSPTSINRKISSMRAFYTFLDQNGEIATNPTTELEFLKAGRKLPNILTIDEVTRIIESADKKTPLGLRDRVCLELLYGAGLRISELLNLKLSDIRIDEGLISVIGKGHKERLVPFGKKALNAIEEYLKDGRPKILKKKTSQLLILNTQGRKLSRMGFLKILRTYRIKSGVNKRVTPHTFRHSFATHLLEAGADLRVVQELLGHSDISTTQIYTHIDREYLKEIHRQFHPREQED</sequence>
<comment type="similarity">
    <text evidence="2">Belongs to the 'phage' integrase family. XerD subfamily.</text>
</comment>
<accession>A0A7C4XMW3</accession>
<evidence type="ECO:0000256" key="8">
    <source>
        <dbReference type="ARBA" id="ARBA00023172"/>
    </source>
</evidence>
<evidence type="ECO:0000259" key="12">
    <source>
        <dbReference type="PROSITE" id="PS51900"/>
    </source>
</evidence>
<dbReference type="SUPFAM" id="SSF56349">
    <property type="entry name" value="DNA breaking-rejoining enzymes"/>
    <property type="match status" value="1"/>
</dbReference>
<dbReference type="EMBL" id="DTGZ01000134">
    <property type="protein sequence ID" value="HGV98060.1"/>
    <property type="molecule type" value="Genomic_DNA"/>
</dbReference>
<dbReference type="GO" id="GO:0005737">
    <property type="term" value="C:cytoplasm"/>
    <property type="evidence" value="ECO:0007669"/>
    <property type="project" value="UniProtKB-SubCell"/>
</dbReference>
<dbReference type="PROSITE" id="PS51898">
    <property type="entry name" value="TYR_RECOMBINASE"/>
    <property type="match status" value="1"/>
</dbReference>
<dbReference type="PROSITE" id="PS51900">
    <property type="entry name" value="CB"/>
    <property type="match status" value="1"/>
</dbReference>
<dbReference type="GO" id="GO:0051301">
    <property type="term" value="P:cell division"/>
    <property type="evidence" value="ECO:0007669"/>
    <property type="project" value="UniProtKB-KW"/>
</dbReference>
<keyword evidence="9 10" id="KW-0131">Cell cycle</keyword>
<dbReference type="GO" id="GO:0006313">
    <property type="term" value="P:DNA transposition"/>
    <property type="evidence" value="ECO:0007669"/>
    <property type="project" value="UniProtKB-UniRule"/>
</dbReference>
<dbReference type="Gene3D" id="1.10.150.130">
    <property type="match status" value="1"/>
</dbReference>
<comment type="caution">
    <text evidence="13">The sequence shown here is derived from an EMBL/GenBank/DDBJ whole genome shotgun (WGS) entry which is preliminary data.</text>
</comment>
<evidence type="ECO:0000256" key="7">
    <source>
        <dbReference type="ARBA" id="ARBA00023125"/>
    </source>
</evidence>
<dbReference type="InterPro" id="IPR044068">
    <property type="entry name" value="CB"/>
</dbReference>
<protein>
    <recommendedName>
        <fullName evidence="10">Tyrosine recombinase XerC</fullName>
    </recommendedName>
</protein>
<dbReference type="InterPro" id="IPR011010">
    <property type="entry name" value="DNA_brk_join_enz"/>
</dbReference>
<evidence type="ECO:0000256" key="9">
    <source>
        <dbReference type="ARBA" id="ARBA00023306"/>
    </source>
</evidence>
<comment type="subcellular location">
    <subcellularLocation>
        <location evidence="1 10">Cytoplasm</location>
    </subcellularLocation>
</comment>
<evidence type="ECO:0000256" key="5">
    <source>
        <dbReference type="ARBA" id="ARBA00022829"/>
    </source>
</evidence>
<evidence type="ECO:0000313" key="13">
    <source>
        <dbReference type="EMBL" id="HGV98060.1"/>
    </source>
</evidence>
<dbReference type="NCBIfam" id="NF001399">
    <property type="entry name" value="PRK00283.1"/>
    <property type="match status" value="1"/>
</dbReference>
<dbReference type="GO" id="GO:0003677">
    <property type="term" value="F:DNA binding"/>
    <property type="evidence" value="ECO:0007669"/>
    <property type="project" value="UniProtKB-UniRule"/>
</dbReference>
<feature type="domain" description="Tyr recombinase" evidence="11">
    <location>
        <begin position="106"/>
        <end position="289"/>
    </location>
</feature>
<name>A0A7C4XMW3_UNCW3</name>
<dbReference type="Pfam" id="PF00589">
    <property type="entry name" value="Phage_integrase"/>
    <property type="match status" value="1"/>
</dbReference>
<dbReference type="AlphaFoldDB" id="A0A7C4XMW3"/>
<dbReference type="CDD" id="cd00798">
    <property type="entry name" value="INT_XerDC_C"/>
    <property type="match status" value="1"/>
</dbReference>
<keyword evidence="4 10" id="KW-0132">Cell division</keyword>
<dbReference type="GO" id="GO:0007059">
    <property type="term" value="P:chromosome segregation"/>
    <property type="evidence" value="ECO:0007669"/>
    <property type="project" value="UniProtKB-UniRule"/>
</dbReference>
<dbReference type="InterPro" id="IPR011932">
    <property type="entry name" value="Recomb_XerD"/>
</dbReference>
<feature type="active site" evidence="10">
    <location>
        <position position="146"/>
    </location>
</feature>
<evidence type="ECO:0000256" key="10">
    <source>
        <dbReference type="HAMAP-Rule" id="MF_01808"/>
    </source>
</evidence>
<dbReference type="NCBIfam" id="TIGR02225">
    <property type="entry name" value="recomb_XerD"/>
    <property type="match status" value="1"/>
</dbReference>
<evidence type="ECO:0000256" key="3">
    <source>
        <dbReference type="ARBA" id="ARBA00022490"/>
    </source>
</evidence>
<evidence type="ECO:0000256" key="4">
    <source>
        <dbReference type="ARBA" id="ARBA00022618"/>
    </source>
</evidence>
<dbReference type="Pfam" id="PF02899">
    <property type="entry name" value="Phage_int_SAM_1"/>
    <property type="match status" value="1"/>
</dbReference>
<feature type="domain" description="Core-binding (CB)" evidence="12">
    <location>
        <begin position="1"/>
        <end position="85"/>
    </location>
</feature>
<evidence type="ECO:0000259" key="11">
    <source>
        <dbReference type="PROSITE" id="PS51898"/>
    </source>
</evidence>
<comment type="function">
    <text evidence="10">Site-specific tyrosine recombinase, which acts by catalyzing the cutting and rejoining of the recombining DNA molecules. The XerC-XerD complex is essential to convert dimers of the bacterial chromosome into monomers to permit their segregation at cell division. It also contributes to the segregational stability of plasmids.</text>
</comment>
<feature type="active site" description="O-(3'-phospho-DNA)-tyrosine intermediate" evidence="10">
    <location>
        <position position="276"/>
    </location>
</feature>
<dbReference type="InterPro" id="IPR004107">
    <property type="entry name" value="Integrase_SAM-like_N"/>
</dbReference>
<organism evidence="13">
    <name type="scientific">candidate division WOR-3 bacterium</name>
    <dbReference type="NCBI Taxonomy" id="2052148"/>
    <lineage>
        <taxon>Bacteria</taxon>
        <taxon>Bacteria division WOR-3</taxon>
    </lineage>
</organism>
<dbReference type="GO" id="GO:0009037">
    <property type="term" value="F:tyrosine-based site-specific recombinase activity"/>
    <property type="evidence" value="ECO:0007669"/>
    <property type="project" value="UniProtKB-UniRule"/>
</dbReference>
<dbReference type="NCBIfam" id="NF040815">
    <property type="entry name" value="recomb_XerA_Arch"/>
    <property type="match status" value="1"/>
</dbReference>
<keyword evidence="8 10" id="KW-0233">DNA recombination</keyword>
<dbReference type="InterPro" id="IPR013762">
    <property type="entry name" value="Integrase-like_cat_sf"/>
</dbReference>
<dbReference type="InterPro" id="IPR050090">
    <property type="entry name" value="Tyrosine_recombinase_XerCD"/>
</dbReference>
<proteinExistence type="inferred from homology"/>
<evidence type="ECO:0000256" key="2">
    <source>
        <dbReference type="ARBA" id="ARBA00010450"/>
    </source>
</evidence>
<dbReference type="InterPro" id="IPR010998">
    <property type="entry name" value="Integrase_recombinase_N"/>
</dbReference>
<evidence type="ECO:0000256" key="1">
    <source>
        <dbReference type="ARBA" id="ARBA00004496"/>
    </source>
</evidence>
<dbReference type="HAMAP" id="MF_01808">
    <property type="entry name" value="Recomb_XerC_XerD"/>
    <property type="match status" value="1"/>
</dbReference>
<comment type="subunit">
    <text evidence="10">Forms a cyclic heterotetrameric complex composed of two molecules of XerC and two molecules of XerD.</text>
</comment>